<dbReference type="PANTHER" id="PTHR11835">
    <property type="entry name" value="DECARBOXYLATING DEHYDROGENASES-ISOCITRATE, ISOPROPYLMALATE, TARTRATE"/>
    <property type="match status" value="1"/>
</dbReference>
<comment type="similarity">
    <text evidence="1">Belongs to the isocitrate and isopropylmalate dehydrogenases family.</text>
</comment>
<reference evidence="5" key="1">
    <citation type="submission" date="2022-11" db="UniProtKB">
        <authorList>
            <consortium name="WormBaseParasite"/>
        </authorList>
    </citation>
    <scope>IDENTIFICATION</scope>
</reference>
<keyword evidence="4" id="KW-1185">Reference proteome</keyword>
<dbReference type="SMART" id="SM01329">
    <property type="entry name" value="Iso_dh"/>
    <property type="match status" value="1"/>
</dbReference>
<proteinExistence type="inferred from homology"/>
<dbReference type="GO" id="GO:0005739">
    <property type="term" value="C:mitochondrion"/>
    <property type="evidence" value="ECO:0007669"/>
    <property type="project" value="TreeGrafter"/>
</dbReference>
<accession>A0A915E887</accession>
<evidence type="ECO:0000256" key="2">
    <source>
        <dbReference type="ARBA" id="ARBA00022532"/>
    </source>
</evidence>
<dbReference type="Pfam" id="PF00180">
    <property type="entry name" value="Iso_dh"/>
    <property type="match status" value="1"/>
</dbReference>
<feature type="domain" description="Isopropylmalate dehydrogenase-like" evidence="3">
    <location>
        <begin position="34"/>
        <end position="209"/>
    </location>
</feature>
<dbReference type="SUPFAM" id="SSF53659">
    <property type="entry name" value="Isocitrate/Isopropylmalate dehydrogenase-like"/>
    <property type="match status" value="1"/>
</dbReference>
<dbReference type="InterPro" id="IPR024084">
    <property type="entry name" value="IsoPropMal-DH-like_dom"/>
</dbReference>
<organism evidence="4 5">
    <name type="scientific">Ditylenchus dipsaci</name>
    <dbReference type="NCBI Taxonomy" id="166011"/>
    <lineage>
        <taxon>Eukaryota</taxon>
        <taxon>Metazoa</taxon>
        <taxon>Ecdysozoa</taxon>
        <taxon>Nematoda</taxon>
        <taxon>Chromadorea</taxon>
        <taxon>Rhabditida</taxon>
        <taxon>Tylenchina</taxon>
        <taxon>Tylenchomorpha</taxon>
        <taxon>Sphaerularioidea</taxon>
        <taxon>Anguinidae</taxon>
        <taxon>Anguininae</taxon>
        <taxon>Ditylenchus</taxon>
    </lineage>
</organism>
<dbReference type="Proteomes" id="UP000887574">
    <property type="component" value="Unplaced"/>
</dbReference>
<dbReference type="PANTHER" id="PTHR11835:SF60">
    <property type="entry name" value="ISOCITRATE DEHYDROGENASE [NAD] SUBUNIT, MITOCHONDRIAL"/>
    <property type="match status" value="1"/>
</dbReference>
<evidence type="ECO:0000256" key="1">
    <source>
        <dbReference type="ARBA" id="ARBA00007769"/>
    </source>
</evidence>
<evidence type="ECO:0000259" key="3">
    <source>
        <dbReference type="SMART" id="SM01329"/>
    </source>
</evidence>
<protein>
    <submittedName>
        <fullName evidence="5">Isopropylmalate dehydrogenase-like domain-containing protein</fullName>
    </submittedName>
</protein>
<evidence type="ECO:0000313" key="5">
    <source>
        <dbReference type="WBParaSite" id="jg3893"/>
    </source>
</evidence>
<name>A0A915E887_9BILA</name>
<evidence type="ECO:0000313" key="4">
    <source>
        <dbReference type="Proteomes" id="UP000887574"/>
    </source>
</evidence>
<keyword evidence="2" id="KW-0816">Tricarboxylic acid cycle</keyword>
<sequence>MSASRNLSRELLKFRSKISANKNAQAARYGGRQMVSVMPGDGIGPEMIQHLDRIFTFAHIPVDFEMIALSSKLKGVEDLDNAITSIKRNGVAIKEILKPNLMIRCSNRETWSCDECILDLYANVLHCITIPTVPSKHKDIDIVMIRENTEGEYSGLEHETAPGIVESLKIVTRTKIERIARFAFEYAIQYDRKKIPPFTRLIYKSWEMDCF</sequence>
<dbReference type="GO" id="GO:0006099">
    <property type="term" value="P:tricarboxylic acid cycle"/>
    <property type="evidence" value="ECO:0007669"/>
    <property type="project" value="UniProtKB-KW"/>
</dbReference>
<dbReference type="WBParaSite" id="jg3893">
    <property type="protein sequence ID" value="jg3893"/>
    <property type="gene ID" value="jg3893"/>
</dbReference>
<dbReference type="Gene3D" id="3.40.718.10">
    <property type="entry name" value="Isopropylmalate Dehydrogenase"/>
    <property type="match status" value="1"/>
</dbReference>
<dbReference type="AlphaFoldDB" id="A0A915E887"/>
<dbReference type="GO" id="GO:0006102">
    <property type="term" value="P:isocitrate metabolic process"/>
    <property type="evidence" value="ECO:0007669"/>
    <property type="project" value="TreeGrafter"/>
</dbReference>